<reference evidence="1 2" key="1">
    <citation type="submission" date="2015-04" db="EMBL/GenBank/DDBJ databases">
        <authorList>
            <person name="Syromyatnikov M.Y."/>
            <person name="Popov V.N."/>
        </authorList>
    </citation>
    <scope>NUCLEOTIDE SEQUENCE [LARGE SCALE GENOMIC DNA]</scope>
</reference>
<sequence>MLSRAKMQNSENFLHMLFTLRHLFSKLTPKIKQLRREDMKRLCNGEMKQKINASKSNGAVHLILITNFKEIETCMPKSKLQTPCSQTKVCSQSKCAAEKSKQKQKNID</sequence>
<dbReference type="EMBL" id="CVRI01000014">
    <property type="protein sequence ID" value="CRK89823.1"/>
    <property type="molecule type" value="Genomic_DNA"/>
</dbReference>
<evidence type="ECO:0000313" key="1">
    <source>
        <dbReference type="EMBL" id="CRK89823.1"/>
    </source>
</evidence>
<evidence type="ECO:0000313" key="2">
    <source>
        <dbReference type="Proteomes" id="UP000183832"/>
    </source>
</evidence>
<organism evidence="1 2">
    <name type="scientific">Clunio marinus</name>
    <dbReference type="NCBI Taxonomy" id="568069"/>
    <lineage>
        <taxon>Eukaryota</taxon>
        <taxon>Metazoa</taxon>
        <taxon>Ecdysozoa</taxon>
        <taxon>Arthropoda</taxon>
        <taxon>Hexapoda</taxon>
        <taxon>Insecta</taxon>
        <taxon>Pterygota</taxon>
        <taxon>Neoptera</taxon>
        <taxon>Endopterygota</taxon>
        <taxon>Diptera</taxon>
        <taxon>Nematocera</taxon>
        <taxon>Chironomoidea</taxon>
        <taxon>Chironomidae</taxon>
        <taxon>Clunio</taxon>
    </lineage>
</organism>
<keyword evidence="2" id="KW-1185">Reference proteome</keyword>
<protein>
    <submittedName>
        <fullName evidence="1">CLUMA_CG003500, isoform A</fullName>
    </submittedName>
</protein>
<dbReference type="Proteomes" id="UP000183832">
    <property type="component" value="Unassembled WGS sequence"/>
</dbReference>
<accession>A0A1J1HP52</accession>
<proteinExistence type="predicted"/>
<gene>
    <name evidence="1" type="ORF">CLUMA_CG003500</name>
</gene>
<dbReference type="AlphaFoldDB" id="A0A1J1HP52"/>
<name>A0A1J1HP52_9DIPT</name>